<dbReference type="InterPro" id="IPR036291">
    <property type="entry name" value="NAD(P)-bd_dom_sf"/>
</dbReference>
<dbReference type="PANTHER" id="PTHR43000">
    <property type="entry name" value="DTDP-D-GLUCOSE 4,6-DEHYDRATASE-RELATED"/>
    <property type="match status" value="1"/>
</dbReference>
<dbReference type="InterPro" id="IPR001509">
    <property type="entry name" value="Epimerase_deHydtase"/>
</dbReference>
<proteinExistence type="inferred from homology"/>
<sequence length="305" mass="34126">MANLVTGGAGFIGANIVDKLIKNGEKTIVVDNLSRGSRENLNDEAEFYEIDIRDQQVLKNVFRKHEIEYVYHQAAQADAVLAQEEPAFDAETNIVGSLNILEMCVEYDVKKVVYASSAAVYGTPTELPLQEEHLAAPESPYGVSKLTLEYYLEIYKEQYDLDYAALRYANVYGPRQFAEGEGGVIAIFITRALNGSPLIVYGDGKQTRDFIYVDDVAEANLKAMTSNTNGVYNISCGKQTSLLKIISLLEDIFDKKLKTSYEAPRSGDIKHSCLNNNKAKNQLDWVPNFNLKKGLENTVKYYKNK</sequence>
<dbReference type="AlphaFoldDB" id="A0A1G9S9P6"/>
<dbReference type="SUPFAM" id="SSF51735">
    <property type="entry name" value="NAD(P)-binding Rossmann-fold domains"/>
    <property type="match status" value="1"/>
</dbReference>
<gene>
    <name evidence="3" type="ORF">SAMN04488692_1279</name>
</gene>
<reference evidence="3 4" key="1">
    <citation type="submission" date="2016-10" db="EMBL/GenBank/DDBJ databases">
        <authorList>
            <person name="de Groot N.N."/>
        </authorList>
    </citation>
    <scope>NUCLEOTIDE SEQUENCE [LARGE SCALE GENOMIC DNA]</scope>
    <source>
        <strain evidence="3 4">SLAS-1</strain>
    </source>
</reference>
<protein>
    <submittedName>
        <fullName evidence="3">UDP-glucose 4-epimerase</fullName>
    </submittedName>
</protein>
<dbReference type="EMBL" id="FNGO01000027">
    <property type="protein sequence ID" value="SDM32122.1"/>
    <property type="molecule type" value="Genomic_DNA"/>
</dbReference>
<dbReference type="OrthoDB" id="142826at2"/>
<dbReference type="Gene3D" id="3.90.25.10">
    <property type="entry name" value="UDP-galactose 4-epimerase, domain 1"/>
    <property type="match status" value="1"/>
</dbReference>
<evidence type="ECO:0000259" key="2">
    <source>
        <dbReference type="Pfam" id="PF01370"/>
    </source>
</evidence>
<accession>A0A1G9S9P6</accession>
<feature type="domain" description="NAD-dependent epimerase/dehydratase" evidence="2">
    <location>
        <begin position="4"/>
        <end position="234"/>
    </location>
</feature>
<dbReference type="Gene3D" id="3.40.50.720">
    <property type="entry name" value="NAD(P)-binding Rossmann-like Domain"/>
    <property type="match status" value="1"/>
</dbReference>
<comment type="similarity">
    <text evidence="1">Belongs to the NAD(P)-dependent epimerase/dehydratase family.</text>
</comment>
<evidence type="ECO:0000313" key="3">
    <source>
        <dbReference type="EMBL" id="SDM32122.1"/>
    </source>
</evidence>
<dbReference type="Proteomes" id="UP000199476">
    <property type="component" value="Unassembled WGS sequence"/>
</dbReference>
<keyword evidence="4" id="KW-1185">Reference proteome</keyword>
<dbReference type="Pfam" id="PF01370">
    <property type="entry name" value="Epimerase"/>
    <property type="match status" value="1"/>
</dbReference>
<evidence type="ECO:0000256" key="1">
    <source>
        <dbReference type="ARBA" id="ARBA00007637"/>
    </source>
</evidence>
<dbReference type="STRING" id="321763.SAMN04488692_1279"/>
<dbReference type="RefSeq" id="WP_089761787.1">
    <property type="nucleotide sequence ID" value="NZ_FNGO01000027.1"/>
</dbReference>
<name>A0A1G9S9P6_9FIRM</name>
<organism evidence="3 4">
    <name type="scientific">Halarsenatibacter silvermanii</name>
    <dbReference type="NCBI Taxonomy" id="321763"/>
    <lineage>
        <taxon>Bacteria</taxon>
        <taxon>Bacillati</taxon>
        <taxon>Bacillota</taxon>
        <taxon>Clostridia</taxon>
        <taxon>Halanaerobiales</taxon>
        <taxon>Halarsenatibacteraceae</taxon>
        <taxon>Halarsenatibacter</taxon>
    </lineage>
</organism>
<evidence type="ECO:0000313" key="4">
    <source>
        <dbReference type="Proteomes" id="UP000199476"/>
    </source>
</evidence>